<feature type="compositionally biased region" description="Low complexity" evidence="1">
    <location>
        <begin position="148"/>
        <end position="175"/>
    </location>
</feature>
<evidence type="ECO:0000313" key="2">
    <source>
        <dbReference type="EMBL" id="GLD46054.1"/>
    </source>
</evidence>
<reference evidence="2" key="1">
    <citation type="submission" date="2022-08" db="EMBL/GenBank/DDBJ databases">
        <title>Genome sequencing of akame (Lates japonicus).</title>
        <authorList>
            <person name="Hashiguchi Y."/>
            <person name="Takahashi H."/>
        </authorList>
    </citation>
    <scope>NUCLEOTIDE SEQUENCE</scope>
    <source>
        <strain evidence="2">Kochi</strain>
    </source>
</reference>
<dbReference type="AlphaFoldDB" id="A0AAD3M383"/>
<keyword evidence="2" id="KW-0176">Collagen</keyword>
<dbReference type="Gene3D" id="1.20.5.320">
    <property type="entry name" value="6-Phosphogluconate Dehydrogenase, domain 3"/>
    <property type="match status" value="1"/>
</dbReference>
<sequence>MFTVVLLRPDKHTTQSTCSTGEQSPNRNPPLDPGLHQTMVTFFLHFLLMVGSLPVVVAMPEPLPPDGWENPLPPPPTPPYPPMGGPGRSFYPVGENVTDPPAGAMEAYCQMLLQAPVPAPLDHIPWFCLCTHCQSAKGPKGDRGDRGLPGSPGSPGRRGITGFRGPPGFVGRPGVKGQKGDDGEKGEQGPPGLLGPKGDRGFKGAKGDQGLEGRPGDQGPKGNDGVCPDACESSMGPPGTPGLPGPAGPRGLPGTSGIPGSKGSKGDAAPGTITASLEHDGSREQGLLGAKMVAEGEELRFRPFTSHH</sequence>
<keyword evidence="3" id="KW-1185">Reference proteome</keyword>
<feature type="compositionally biased region" description="Pro residues" evidence="1">
    <location>
        <begin position="238"/>
        <end position="247"/>
    </location>
</feature>
<protein>
    <submittedName>
        <fullName evidence="2">Inner ear-specific collagen-like protein</fullName>
    </submittedName>
</protein>
<evidence type="ECO:0000256" key="1">
    <source>
        <dbReference type="SAM" id="MobiDB-lite"/>
    </source>
</evidence>
<dbReference type="GO" id="GO:0005581">
    <property type="term" value="C:collagen trimer"/>
    <property type="evidence" value="ECO:0007669"/>
    <property type="project" value="UniProtKB-KW"/>
</dbReference>
<dbReference type="GO" id="GO:0031012">
    <property type="term" value="C:extracellular matrix"/>
    <property type="evidence" value="ECO:0007669"/>
    <property type="project" value="TreeGrafter"/>
</dbReference>
<dbReference type="Pfam" id="PF01391">
    <property type="entry name" value="Collagen"/>
    <property type="match status" value="1"/>
</dbReference>
<organism evidence="2 3">
    <name type="scientific">Lates japonicus</name>
    <name type="common">Japanese lates</name>
    <dbReference type="NCBI Taxonomy" id="270547"/>
    <lineage>
        <taxon>Eukaryota</taxon>
        <taxon>Metazoa</taxon>
        <taxon>Chordata</taxon>
        <taxon>Craniata</taxon>
        <taxon>Vertebrata</taxon>
        <taxon>Euteleostomi</taxon>
        <taxon>Actinopterygii</taxon>
        <taxon>Neopterygii</taxon>
        <taxon>Teleostei</taxon>
        <taxon>Neoteleostei</taxon>
        <taxon>Acanthomorphata</taxon>
        <taxon>Carangaria</taxon>
        <taxon>Carangaria incertae sedis</taxon>
        <taxon>Centropomidae</taxon>
        <taxon>Lates</taxon>
    </lineage>
</organism>
<feature type="compositionally biased region" description="Basic and acidic residues" evidence="1">
    <location>
        <begin position="197"/>
        <end position="215"/>
    </location>
</feature>
<dbReference type="InterPro" id="IPR008160">
    <property type="entry name" value="Collagen"/>
</dbReference>
<dbReference type="Proteomes" id="UP001279410">
    <property type="component" value="Unassembled WGS sequence"/>
</dbReference>
<accession>A0AAD3M383</accession>
<name>A0AAD3M383_LATJO</name>
<dbReference type="InterPro" id="IPR050149">
    <property type="entry name" value="Collagen_superfamily"/>
</dbReference>
<dbReference type="GO" id="GO:0005615">
    <property type="term" value="C:extracellular space"/>
    <property type="evidence" value="ECO:0007669"/>
    <property type="project" value="TreeGrafter"/>
</dbReference>
<dbReference type="GO" id="GO:0030020">
    <property type="term" value="F:extracellular matrix structural constituent conferring tensile strength"/>
    <property type="evidence" value="ECO:0007669"/>
    <property type="project" value="TreeGrafter"/>
</dbReference>
<feature type="compositionally biased region" description="Polar residues" evidence="1">
    <location>
        <begin position="14"/>
        <end position="26"/>
    </location>
</feature>
<comment type="caution">
    <text evidence="2">The sequence shown here is derived from an EMBL/GenBank/DDBJ whole genome shotgun (WGS) entry which is preliminary data.</text>
</comment>
<feature type="region of interest" description="Disordered" evidence="1">
    <location>
        <begin position="137"/>
        <end position="274"/>
    </location>
</feature>
<dbReference type="PANTHER" id="PTHR24023:SF1002">
    <property type="entry name" value="OTOLIN-1-LIKE"/>
    <property type="match status" value="1"/>
</dbReference>
<feature type="compositionally biased region" description="Basic and acidic residues" evidence="1">
    <location>
        <begin position="178"/>
        <end position="187"/>
    </location>
</feature>
<dbReference type="PANTHER" id="PTHR24023">
    <property type="entry name" value="COLLAGEN ALPHA"/>
    <property type="match status" value="1"/>
</dbReference>
<dbReference type="GO" id="GO:0030198">
    <property type="term" value="P:extracellular matrix organization"/>
    <property type="evidence" value="ECO:0007669"/>
    <property type="project" value="TreeGrafter"/>
</dbReference>
<feature type="region of interest" description="Disordered" evidence="1">
    <location>
        <begin position="9"/>
        <end position="33"/>
    </location>
</feature>
<dbReference type="EMBL" id="BRZM01003158">
    <property type="protein sequence ID" value="GLD46054.1"/>
    <property type="molecule type" value="Genomic_DNA"/>
</dbReference>
<evidence type="ECO:0000313" key="3">
    <source>
        <dbReference type="Proteomes" id="UP001279410"/>
    </source>
</evidence>
<gene>
    <name evidence="2" type="ORF">AKAME5_002698400</name>
</gene>
<proteinExistence type="predicted"/>